<feature type="region of interest" description="Disordered" evidence="1">
    <location>
        <begin position="234"/>
        <end position="318"/>
    </location>
</feature>
<reference evidence="3 4" key="1">
    <citation type="submission" date="2016-03" db="EMBL/GenBank/DDBJ databases">
        <title>EvidentialGene: Evidence-directed Construction of Genes on Genomes.</title>
        <authorList>
            <person name="Gilbert D.G."/>
            <person name="Choi J.-H."/>
            <person name="Mockaitis K."/>
            <person name="Colbourne J."/>
            <person name="Pfrender M."/>
        </authorList>
    </citation>
    <scope>NUCLEOTIDE SEQUENCE [LARGE SCALE GENOMIC DNA]</scope>
    <source>
        <strain evidence="3 4">Xinb3</strain>
        <tissue evidence="3">Complete organism</tissue>
    </source>
</reference>
<feature type="compositionally biased region" description="Polar residues" evidence="1">
    <location>
        <begin position="419"/>
        <end position="430"/>
    </location>
</feature>
<feature type="compositionally biased region" description="Polar residues" evidence="1">
    <location>
        <begin position="50"/>
        <end position="64"/>
    </location>
</feature>
<dbReference type="OrthoDB" id="6364806at2759"/>
<feature type="region of interest" description="Disordered" evidence="1">
    <location>
        <begin position="419"/>
        <end position="438"/>
    </location>
</feature>
<feature type="region of interest" description="Disordered" evidence="1">
    <location>
        <begin position="50"/>
        <end position="76"/>
    </location>
</feature>
<feature type="region of interest" description="Disordered" evidence="1">
    <location>
        <begin position="337"/>
        <end position="380"/>
    </location>
</feature>
<feature type="signal peptide" evidence="2">
    <location>
        <begin position="1"/>
        <end position="26"/>
    </location>
</feature>
<feature type="compositionally biased region" description="Acidic residues" evidence="1">
    <location>
        <begin position="569"/>
        <end position="578"/>
    </location>
</feature>
<feature type="region of interest" description="Disordered" evidence="1">
    <location>
        <begin position="1437"/>
        <end position="1456"/>
    </location>
</feature>
<evidence type="ECO:0000313" key="4">
    <source>
        <dbReference type="Proteomes" id="UP000076858"/>
    </source>
</evidence>
<organism evidence="3 4">
    <name type="scientific">Daphnia magna</name>
    <dbReference type="NCBI Taxonomy" id="35525"/>
    <lineage>
        <taxon>Eukaryota</taxon>
        <taxon>Metazoa</taxon>
        <taxon>Ecdysozoa</taxon>
        <taxon>Arthropoda</taxon>
        <taxon>Crustacea</taxon>
        <taxon>Branchiopoda</taxon>
        <taxon>Diplostraca</taxon>
        <taxon>Cladocera</taxon>
        <taxon>Anomopoda</taxon>
        <taxon>Daphniidae</taxon>
        <taxon>Daphnia</taxon>
    </lineage>
</organism>
<feature type="compositionally biased region" description="Polar residues" evidence="1">
    <location>
        <begin position="337"/>
        <end position="347"/>
    </location>
</feature>
<feature type="compositionally biased region" description="Polar residues" evidence="1">
    <location>
        <begin position="515"/>
        <end position="528"/>
    </location>
</feature>
<dbReference type="Proteomes" id="UP000076858">
    <property type="component" value="Unassembled WGS sequence"/>
</dbReference>
<feature type="compositionally biased region" description="Basic and acidic residues" evidence="1">
    <location>
        <begin position="536"/>
        <end position="551"/>
    </location>
</feature>
<keyword evidence="4" id="KW-1185">Reference proteome</keyword>
<keyword evidence="2" id="KW-0732">Signal</keyword>
<feature type="compositionally biased region" description="Polar residues" evidence="1">
    <location>
        <begin position="552"/>
        <end position="562"/>
    </location>
</feature>
<feature type="compositionally biased region" description="Polar residues" evidence="1">
    <location>
        <begin position="579"/>
        <end position="596"/>
    </location>
</feature>
<proteinExistence type="predicted"/>
<gene>
    <name evidence="3" type="ORF">APZ42_023126</name>
</gene>
<feature type="compositionally biased region" description="Low complexity" evidence="1">
    <location>
        <begin position="1360"/>
        <end position="1371"/>
    </location>
</feature>
<accession>A0A164V7I3</accession>
<feature type="compositionally biased region" description="Basic and acidic residues" evidence="1">
    <location>
        <begin position="1443"/>
        <end position="1456"/>
    </location>
</feature>
<feature type="region of interest" description="Disordered" evidence="1">
    <location>
        <begin position="691"/>
        <end position="733"/>
    </location>
</feature>
<feature type="compositionally biased region" description="Polar residues" evidence="1">
    <location>
        <begin position="691"/>
        <end position="721"/>
    </location>
</feature>
<feature type="chain" id="PRO_5007853738" evidence="2">
    <location>
        <begin position="27"/>
        <end position="1456"/>
    </location>
</feature>
<dbReference type="EMBL" id="LRGB01001409">
    <property type="protein sequence ID" value="KZS12046.1"/>
    <property type="molecule type" value="Genomic_DNA"/>
</dbReference>
<feature type="compositionally biased region" description="Polar residues" evidence="1">
    <location>
        <begin position="1090"/>
        <end position="1103"/>
    </location>
</feature>
<feature type="region of interest" description="Disordered" evidence="1">
    <location>
        <begin position="472"/>
        <end position="622"/>
    </location>
</feature>
<feature type="region of interest" description="Disordered" evidence="1">
    <location>
        <begin position="1349"/>
        <end position="1371"/>
    </location>
</feature>
<name>A0A164V7I3_9CRUS</name>
<feature type="region of interest" description="Disordered" evidence="1">
    <location>
        <begin position="1088"/>
        <end position="1114"/>
    </location>
</feature>
<feature type="compositionally biased region" description="Polar residues" evidence="1">
    <location>
        <begin position="357"/>
        <end position="370"/>
    </location>
</feature>
<feature type="compositionally biased region" description="Polar residues" evidence="1">
    <location>
        <begin position="287"/>
        <end position="299"/>
    </location>
</feature>
<sequence length="1456" mass="158660">MIAQNKMKIVILSIAVCTFLAGQASSDGGNIYNSNPVQYSHSQPINYHYTQPQPHYGSQQSYNNPAGYHPAQQQHGANQYSEQYLVTAIKTDPAPPVVHYQPPAYKPESPFNGQSYIIEPSYVLKPFRPETTYHAQNYRPHNPAPAVYQPTYHAPAYPAYQAPAYPAPVYPAPAYQQQAYPAPAYQNPAQSSVYLVYSTPLLAGYSTQTASSGIVTSIVPSATQAYTASITPETISSSPIEPNAVVESKASEPSVQWSDKQSDANALGQKSAANQGIGKESAENEESGSTTQESIPKSYNNKEDQNSLESPNPPFYPIPANHTSKVFWKIPKTGNSYGTTQDSSAESIQDAGDKSDGINQFNQKSTTYSNGAEIEESSRSSLAYNVNKDGAENKESSEITTVDRVTEISVQGKLTKYEGQTQQNSVISSRETSDDNIETGVVELVSQVSLQYEKPKSGSSVYYEQGPSIAVQDVNQTNGESKELVRDQPITETGAQEKEQNGENNSEEAERKATPVTNTNYGDSQPSKSLYYVGTNEEKSDVAKETVEQKEVSQYGQSSINPQKLVKTEEDEADESNETTEISVSKTNYFANQLNPQEPAVKTEGNNSAPAAAHVDEDNSDEVPSIVTPAVTIQPAVPAYQIPYYPPRPSVPKIFRPKEESEEVELPIAGFGEKIKAFTKFAIAVQKSNLQSQPNPVTGKYDSSSTPSVSNTIKEVSQKQPESTKETSAENYETNATDKAINAQPAIEYPTEGPTFHASLFYKKPVPQENDSSGSDLTQPSTSIVLPQEEIQTELPYITEPLFYAQATEKLLASQLASTANVQVAEQDVENVNLVKEDYVPVKSTEPNYGVRIVAEKISRDQPVQVVNALNVYSPPTVDTVPVTEISSVTEPVSIIQMPVLAQDPMEKTSFYATQRIYTASVDIPGNDYVTTPKPTSSVQDQNPYVTSTYAYIEEAGLSAEYQKEIAAAQNEAEPFASNDDRIPNEAQSQTEVPDVSQEEISLPVVSPVPNTPSGDALTKAQSAEDVSSEVTSLPVTELAYLEVTYEAETVTTKAKPSEEVSSELAYAPVTQSTYYQEEIQTVSYDAESTPKTQSAEDVSSEVTDAPVTEPAYQEKPELPWYEAPVVTTVKAQSAEDVSAEVINPVTDSNDQDEATDLPDIAWTRYKTPAVNQNDVEAVTAPYETAPSYSTSDPDSTSIVVGTVFHINGGKSLQSVTTGKTDDQLLRNTSLSNTIYGKKITDDQLLRNTSLSNTIYGKKIPDHPLPCQSDKSSEVVSSPTWLFNTAALANVPLDSRESSDEDAATLSPTTVVPEVTTIFVASNEASETTTVASDGYKYIFKSRPTPNRFYETKTTTAEPSSNSTSTAQQTSRRPLVVIGKPVEMRKPINGRVYSRPSPVPPRKSQTLAQIKILPTRLRSSTSTLHLPNRRFFIGRSLMANEKANQESKEDEGGKPK</sequence>
<comment type="caution">
    <text evidence="3">The sequence shown here is derived from an EMBL/GenBank/DDBJ whole genome shotgun (WGS) entry which is preliminary data.</text>
</comment>
<evidence type="ECO:0000256" key="1">
    <source>
        <dbReference type="SAM" id="MobiDB-lite"/>
    </source>
</evidence>
<protein>
    <submittedName>
        <fullName evidence="3">Cuticle-like protein</fullName>
    </submittedName>
</protein>
<evidence type="ECO:0000256" key="2">
    <source>
        <dbReference type="SAM" id="SignalP"/>
    </source>
</evidence>
<feature type="region of interest" description="Disordered" evidence="1">
    <location>
        <begin position="971"/>
        <end position="996"/>
    </location>
</feature>
<evidence type="ECO:0000313" key="3">
    <source>
        <dbReference type="EMBL" id="KZS12046.1"/>
    </source>
</evidence>